<protein>
    <submittedName>
        <fullName evidence="1">Uncharacterized protein</fullName>
    </submittedName>
</protein>
<evidence type="ECO:0000313" key="2">
    <source>
        <dbReference type="Proteomes" id="UP000006334"/>
    </source>
</evidence>
<name>K6YQS3_9ALTE</name>
<dbReference type="STRING" id="1127673.GLIP_1033"/>
<dbReference type="eggNOG" id="ENOG5031NXM">
    <property type="taxonomic scope" value="Bacteria"/>
</dbReference>
<proteinExistence type="predicted"/>
<gene>
    <name evidence="1" type="ORF">GLIP_1033</name>
</gene>
<sequence>MATNQIQLKGVLIQGHQVASGKGVQSPYPAGTIYLQKPFFKKLGLDLSNLFEGTLNVWLPCESFKILNPDFCFENVTWIEGFNQETFSFVKCQVEYQGNQYSGWVYYPHPETKTQHFQQQNLIEILAPYIPNIVYGDELALTFQTERIAFFAPK</sequence>
<dbReference type="EMBL" id="BAEN01000022">
    <property type="protein sequence ID" value="GAC13675.1"/>
    <property type="molecule type" value="Genomic_DNA"/>
</dbReference>
<dbReference type="AlphaFoldDB" id="K6YQS3"/>
<reference evidence="1 2" key="1">
    <citation type="journal article" date="2017" name="Antonie Van Leeuwenhoek">
        <title>Rhizobium rhizosphaerae sp. nov., a novel species isolated from rice rhizosphere.</title>
        <authorList>
            <person name="Zhao J.J."/>
            <person name="Zhang J."/>
            <person name="Zhang R.J."/>
            <person name="Zhang C.W."/>
            <person name="Yin H.Q."/>
            <person name="Zhang X.X."/>
        </authorList>
    </citation>
    <scope>NUCLEOTIDE SEQUENCE [LARGE SCALE GENOMIC DNA]</scope>
    <source>
        <strain evidence="1 2">E3</strain>
    </source>
</reference>
<dbReference type="Proteomes" id="UP000006334">
    <property type="component" value="Unassembled WGS sequence"/>
</dbReference>
<accession>K6YQS3</accession>
<dbReference type="OrthoDB" id="194883at2"/>
<keyword evidence="2" id="KW-1185">Reference proteome</keyword>
<evidence type="ECO:0000313" key="1">
    <source>
        <dbReference type="EMBL" id="GAC13675.1"/>
    </source>
</evidence>
<organism evidence="1 2">
    <name type="scientific">Aliiglaciecola lipolytica E3</name>
    <dbReference type="NCBI Taxonomy" id="1127673"/>
    <lineage>
        <taxon>Bacteria</taxon>
        <taxon>Pseudomonadati</taxon>
        <taxon>Pseudomonadota</taxon>
        <taxon>Gammaproteobacteria</taxon>
        <taxon>Alteromonadales</taxon>
        <taxon>Alteromonadaceae</taxon>
        <taxon>Aliiglaciecola</taxon>
    </lineage>
</organism>
<comment type="caution">
    <text evidence="1">The sequence shown here is derived from an EMBL/GenBank/DDBJ whole genome shotgun (WGS) entry which is preliminary data.</text>
</comment>
<dbReference type="RefSeq" id="WP_008843492.1">
    <property type="nucleotide sequence ID" value="NZ_BAEN01000022.1"/>
</dbReference>